<dbReference type="HOGENOM" id="CLU_2313015_0_0_1"/>
<evidence type="ECO:0000313" key="2">
    <source>
        <dbReference type="Proteomes" id="UP000682892"/>
    </source>
</evidence>
<reference evidence="1" key="2">
    <citation type="journal article" date="2007" name="Science">
        <title>Genome sequence of Aedes aegypti, a major arbovirus vector.</title>
        <authorList>
            <person name="Nene V."/>
            <person name="Wortman J.R."/>
            <person name="Lawson D."/>
            <person name="Haas B."/>
            <person name="Kodira C."/>
            <person name="Tu Z.J."/>
            <person name="Loftus B."/>
            <person name="Xi Z."/>
            <person name="Megy K."/>
            <person name="Grabherr M."/>
            <person name="Ren Q."/>
            <person name="Zdobnov E.M."/>
            <person name="Lobo N.F."/>
            <person name="Campbell K.S."/>
            <person name="Brown S.E."/>
            <person name="Bonaldo M.F."/>
            <person name="Zhu J."/>
            <person name="Sinkins S.P."/>
            <person name="Hogenkamp D.G."/>
            <person name="Amedeo P."/>
            <person name="Arensburger P."/>
            <person name="Atkinson P.W."/>
            <person name="Bidwell S."/>
            <person name="Biedler J."/>
            <person name="Birney E."/>
            <person name="Bruggner R.V."/>
            <person name="Costas J."/>
            <person name="Coy M.R."/>
            <person name="Crabtree J."/>
            <person name="Crawford M."/>
            <person name="Debruyn B."/>
            <person name="Decaprio D."/>
            <person name="Eiglmeier K."/>
            <person name="Eisenstadt E."/>
            <person name="El-Dorry H."/>
            <person name="Gelbart W.M."/>
            <person name="Gomes S.L."/>
            <person name="Hammond M."/>
            <person name="Hannick L.I."/>
            <person name="Hogan J.R."/>
            <person name="Holmes M.H."/>
            <person name="Jaffe D."/>
            <person name="Johnston J.S."/>
            <person name="Kennedy R.C."/>
            <person name="Koo H."/>
            <person name="Kravitz S."/>
            <person name="Kriventseva E.V."/>
            <person name="Kulp D."/>
            <person name="Labutti K."/>
            <person name="Lee E."/>
            <person name="Li S."/>
            <person name="Lovin D.D."/>
            <person name="Mao C."/>
            <person name="Mauceli E."/>
            <person name="Menck C.F."/>
            <person name="Miller J.R."/>
            <person name="Montgomery P."/>
            <person name="Mori A."/>
            <person name="Nascimento A.L."/>
            <person name="Naveira H.F."/>
            <person name="Nusbaum C."/>
            <person name="O'leary S."/>
            <person name="Orvis J."/>
            <person name="Pertea M."/>
            <person name="Quesneville H."/>
            <person name="Reidenbach K.R."/>
            <person name="Rogers Y.H."/>
            <person name="Roth C.W."/>
            <person name="Schneider J.R."/>
            <person name="Schatz M."/>
            <person name="Shumway M."/>
            <person name="Stanke M."/>
            <person name="Stinson E.O."/>
            <person name="Tubio J.M."/>
            <person name="Vanzee J.P."/>
            <person name="Verjovski-Almeida S."/>
            <person name="Werner D."/>
            <person name="White O."/>
            <person name="Wyder S."/>
            <person name="Zeng Q."/>
            <person name="Zhao Q."/>
            <person name="Zhao Y."/>
            <person name="Hill C.A."/>
            <person name="Raikhel A.S."/>
            <person name="Soares M.B."/>
            <person name="Knudson D.L."/>
            <person name="Lee N.H."/>
            <person name="Galagan J."/>
            <person name="Salzberg S.L."/>
            <person name="Paulsen I.T."/>
            <person name="Dimopoulos G."/>
            <person name="Collins F.H."/>
            <person name="Birren B."/>
            <person name="Fraser-Liggett C.M."/>
            <person name="Severson D.W."/>
        </authorList>
    </citation>
    <scope>NUCLEOTIDE SEQUENCE [LARGE SCALE GENOMIC DNA]</scope>
    <source>
        <strain evidence="1">Liverpool</strain>
    </source>
</reference>
<feature type="non-terminal residue" evidence="1">
    <location>
        <position position="1"/>
    </location>
</feature>
<dbReference type="EMBL" id="CH477740">
    <property type="protein sequence ID" value="EAT36712.1"/>
    <property type="molecule type" value="Genomic_DNA"/>
</dbReference>
<dbReference type="PaxDb" id="7159-AAEL011224-PA"/>
<gene>
    <name evidence="1" type="ORF">AaeL_AAEL011224</name>
</gene>
<evidence type="ECO:0000313" key="1">
    <source>
        <dbReference type="EMBL" id="EAT36712.1"/>
    </source>
</evidence>
<reference evidence="1" key="3">
    <citation type="submission" date="2012-09" db="EMBL/GenBank/DDBJ databases">
        <authorList>
            <consortium name="VectorBase"/>
        </authorList>
    </citation>
    <scope>NUCLEOTIDE SEQUENCE</scope>
    <source>
        <strain evidence="1">Liverpool</strain>
    </source>
</reference>
<organism evidence="1 2">
    <name type="scientific">Aedes aegypti</name>
    <name type="common">Yellowfever mosquito</name>
    <name type="synonym">Culex aegypti</name>
    <dbReference type="NCBI Taxonomy" id="7159"/>
    <lineage>
        <taxon>Eukaryota</taxon>
        <taxon>Metazoa</taxon>
        <taxon>Ecdysozoa</taxon>
        <taxon>Arthropoda</taxon>
        <taxon>Hexapoda</taxon>
        <taxon>Insecta</taxon>
        <taxon>Pterygota</taxon>
        <taxon>Neoptera</taxon>
        <taxon>Endopterygota</taxon>
        <taxon>Diptera</taxon>
        <taxon>Nematocera</taxon>
        <taxon>Culicoidea</taxon>
        <taxon>Culicidae</taxon>
        <taxon>Culicinae</taxon>
        <taxon>Aedini</taxon>
        <taxon>Aedes</taxon>
        <taxon>Stegomyia</taxon>
    </lineage>
</organism>
<dbReference type="AlphaFoldDB" id="Q16QP1"/>
<proteinExistence type="predicted"/>
<dbReference type="STRING" id="7159.Q16QP1"/>
<name>Q16QP1_AEDAE</name>
<reference evidence="1" key="1">
    <citation type="submission" date="2005-10" db="EMBL/GenBank/DDBJ databases">
        <authorList>
            <person name="Loftus B.J."/>
            <person name="Nene V.M."/>
            <person name="Hannick L.I."/>
            <person name="Bidwell S."/>
            <person name="Haas B."/>
            <person name="Amedeo P."/>
            <person name="Orvis J."/>
            <person name="Wortman J.R."/>
            <person name="White O.R."/>
            <person name="Salzberg S."/>
            <person name="Shumway M."/>
            <person name="Koo H."/>
            <person name="Zhao Y."/>
            <person name="Holmes M."/>
            <person name="Miller J."/>
            <person name="Schatz M."/>
            <person name="Pop M."/>
            <person name="Pai G."/>
            <person name="Utterback T."/>
            <person name="Rogers Y.-H."/>
            <person name="Kravitz S."/>
            <person name="Fraser C.M."/>
        </authorList>
    </citation>
    <scope>NUCLEOTIDE SEQUENCE</scope>
    <source>
        <strain evidence="1">Liverpool</strain>
    </source>
</reference>
<protein>
    <submittedName>
        <fullName evidence="1">AAEL011224-PA</fullName>
    </submittedName>
</protein>
<sequence length="100" mass="12167">QNAWIQHNCDFVQILFQFFLTKDYCHSNFFLSSISIIFVETSNHCSFSIYFYLQFVSNRRTTTRISLYISIYNSYTKRQPLNFLYIFLFTIRIRIQESTL</sequence>
<dbReference type="Proteomes" id="UP000682892">
    <property type="component" value="Unassembled WGS sequence"/>
</dbReference>
<accession>Q16QP1</accession>